<comment type="caution">
    <text evidence="13">The sequence shown here is derived from an EMBL/GenBank/DDBJ whole genome shotgun (WGS) entry which is preliminary data.</text>
</comment>
<keyword evidence="8" id="KW-0175">Coiled coil</keyword>
<dbReference type="InterPro" id="IPR005702">
    <property type="entry name" value="Wzc-like_C"/>
</dbReference>
<dbReference type="Proteomes" id="UP000270261">
    <property type="component" value="Unassembled WGS sequence"/>
</dbReference>
<dbReference type="GO" id="GO:0005886">
    <property type="term" value="C:plasma membrane"/>
    <property type="evidence" value="ECO:0007669"/>
    <property type="project" value="UniProtKB-SubCell"/>
</dbReference>
<dbReference type="InterPro" id="IPR027417">
    <property type="entry name" value="P-loop_NTPase"/>
</dbReference>
<evidence type="ECO:0000256" key="1">
    <source>
        <dbReference type="ARBA" id="ARBA00004651"/>
    </source>
</evidence>
<keyword evidence="13" id="KW-0418">Kinase</keyword>
<dbReference type="EMBL" id="RRUE01000002">
    <property type="protein sequence ID" value="RRN43998.1"/>
    <property type="molecule type" value="Genomic_DNA"/>
</dbReference>
<feature type="compositionally biased region" description="Pro residues" evidence="9">
    <location>
        <begin position="14"/>
        <end position="23"/>
    </location>
</feature>
<protein>
    <submittedName>
        <fullName evidence="13">Polysaccharide biosynthesis tyrosine autokinase</fullName>
        <ecNumber evidence="13">2.7.10.2</ecNumber>
    </submittedName>
</protein>
<evidence type="ECO:0000259" key="12">
    <source>
        <dbReference type="Pfam" id="PF13807"/>
    </source>
</evidence>
<name>A0A426FMU5_9BURK</name>
<feature type="coiled-coil region" evidence="8">
    <location>
        <begin position="223"/>
        <end position="250"/>
    </location>
</feature>
<feature type="domain" description="Tyrosine-protein kinase G-rich" evidence="12">
    <location>
        <begin position="402"/>
        <end position="474"/>
    </location>
</feature>
<feature type="region of interest" description="Disordered" evidence="9">
    <location>
        <begin position="1"/>
        <end position="30"/>
    </location>
</feature>
<sequence>MNMSNPFPDDMPMAEPPGMPPRPGTTLTRTPAPTFSTYLSIVRERKWLVLGTAAAVTLLATVAVNLMTPIYQASATLLIENSKRSVVPLEEIYGVPAGSREFFQTQAEFMRSREVGIRVIKALGLENNPLFNPELDAEQKDENAGGEDGADKPKELSQEALEEQVLIRYKAGLDISPIKNSQLVEIRFESPDPVLAAKIANQTAESYITADLDARFDMQQTASRWLNDRLNQLRTDLENAEANLQAYREEIGLVSTPTSSLGGNERQLDSSSDRLIAARVERQRLEQVYHQVQKGSRNRYDVPEVFNNPAVVAARAAEANAEKRMAEVAGSLGTSHPAYQAAQAELNQARASLRRQSESVIASISKAYEVARQSELALEKEVAASKGNIQEINRKEGKLNVLQREVATNQQIYQTFLAKVKETDATADFQNPIARVVDPAVPPLLAAKPPKPQIILLAALMGTLLGAMLAISREQKNAVIRSSDEVHEKLGAPLLVAVPKLQGDEAKKLPMLQHMEPQHLYSESVRSALTGVRLSMIGVERPVIAFTSTLPAEGKSTMAASFAIEQGRTKRTLLIDCDMRKPAIRRMLNVPENTRGLSDLLHGAPIENCVLPLPDLGISVLVAGTKARNAHDLVMSPGFADTIERLKEHFELIVIDTPPLELVSDALPIGAQATGLIYVVKAGSTLVPMVRRGLDRLAAANVRILGVILNSHDFEKAGRYYGEYSAYGESYGQGYYGAGHKG</sequence>
<keyword evidence="3 10" id="KW-0812">Transmembrane</keyword>
<keyword evidence="5" id="KW-0067">ATP-binding</keyword>
<keyword evidence="7 10" id="KW-0472">Membrane</keyword>
<evidence type="ECO:0000256" key="9">
    <source>
        <dbReference type="SAM" id="MobiDB-lite"/>
    </source>
</evidence>
<dbReference type="EC" id="2.7.10.2" evidence="13"/>
<keyword evidence="13" id="KW-0808">Transferase</keyword>
<reference evidence="13 14" key="1">
    <citation type="submission" date="2018-11" db="EMBL/GenBank/DDBJ databases">
        <title>Genome sequencing of Lautropia sp. KCOM 2505 (= ChDC F240).</title>
        <authorList>
            <person name="Kook J.-K."/>
            <person name="Park S.-N."/>
            <person name="Lim Y.K."/>
        </authorList>
    </citation>
    <scope>NUCLEOTIDE SEQUENCE [LARGE SCALE GENOMIC DNA]</scope>
    <source>
        <strain evidence="13 14">KCOM 2505</strain>
    </source>
</reference>
<evidence type="ECO:0000313" key="14">
    <source>
        <dbReference type="Proteomes" id="UP000270261"/>
    </source>
</evidence>
<dbReference type="CDD" id="cd05387">
    <property type="entry name" value="BY-kinase"/>
    <property type="match status" value="1"/>
</dbReference>
<dbReference type="InterPro" id="IPR003856">
    <property type="entry name" value="LPS_length_determ_N"/>
</dbReference>
<dbReference type="GO" id="GO:0004715">
    <property type="term" value="F:non-membrane spanning protein tyrosine kinase activity"/>
    <property type="evidence" value="ECO:0007669"/>
    <property type="project" value="UniProtKB-EC"/>
</dbReference>
<dbReference type="Pfam" id="PF13807">
    <property type="entry name" value="GNVR"/>
    <property type="match status" value="1"/>
</dbReference>
<keyword evidence="14" id="KW-1185">Reference proteome</keyword>
<dbReference type="PANTHER" id="PTHR32309">
    <property type="entry name" value="TYROSINE-PROTEIN KINASE"/>
    <property type="match status" value="1"/>
</dbReference>
<evidence type="ECO:0000259" key="11">
    <source>
        <dbReference type="Pfam" id="PF02706"/>
    </source>
</evidence>
<keyword evidence="6 10" id="KW-1133">Transmembrane helix</keyword>
<evidence type="ECO:0000256" key="8">
    <source>
        <dbReference type="SAM" id="Coils"/>
    </source>
</evidence>
<accession>A0A426FMU5</accession>
<gene>
    <name evidence="13" type="ORF">EHV23_11480</name>
</gene>
<evidence type="ECO:0000313" key="13">
    <source>
        <dbReference type="EMBL" id="RRN43998.1"/>
    </source>
</evidence>
<evidence type="ECO:0000256" key="6">
    <source>
        <dbReference type="ARBA" id="ARBA00022989"/>
    </source>
</evidence>
<dbReference type="PANTHER" id="PTHR32309:SF13">
    <property type="entry name" value="FERRIC ENTEROBACTIN TRANSPORT PROTEIN FEPE"/>
    <property type="match status" value="1"/>
</dbReference>
<organism evidence="13 14">
    <name type="scientific">Lautropia dentalis</name>
    <dbReference type="NCBI Taxonomy" id="2490857"/>
    <lineage>
        <taxon>Bacteria</taxon>
        <taxon>Pseudomonadati</taxon>
        <taxon>Pseudomonadota</taxon>
        <taxon>Betaproteobacteria</taxon>
        <taxon>Burkholderiales</taxon>
        <taxon>Burkholderiaceae</taxon>
        <taxon>Lautropia</taxon>
    </lineage>
</organism>
<evidence type="ECO:0000256" key="5">
    <source>
        <dbReference type="ARBA" id="ARBA00022840"/>
    </source>
</evidence>
<evidence type="ECO:0000256" key="7">
    <source>
        <dbReference type="ARBA" id="ARBA00023136"/>
    </source>
</evidence>
<feature type="domain" description="Polysaccharide chain length determinant N-terminal" evidence="11">
    <location>
        <begin position="38"/>
        <end position="122"/>
    </location>
</feature>
<dbReference type="GO" id="GO:0005524">
    <property type="term" value="F:ATP binding"/>
    <property type="evidence" value="ECO:0007669"/>
    <property type="project" value="UniProtKB-KW"/>
</dbReference>
<dbReference type="InterPro" id="IPR050445">
    <property type="entry name" value="Bact_polysacc_biosynth/exp"/>
</dbReference>
<dbReference type="Pfam" id="PF02706">
    <property type="entry name" value="Wzz"/>
    <property type="match status" value="1"/>
</dbReference>
<proteinExistence type="predicted"/>
<evidence type="ECO:0000256" key="3">
    <source>
        <dbReference type="ARBA" id="ARBA00022692"/>
    </source>
</evidence>
<feature type="transmembrane region" description="Helical" evidence="10">
    <location>
        <begin position="47"/>
        <end position="67"/>
    </location>
</feature>
<dbReference type="NCBIfam" id="TIGR01007">
    <property type="entry name" value="eps_fam"/>
    <property type="match status" value="1"/>
</dbReference>
<evidence type="ECO:0000256" key="2">
    <source>
        <dbReference type="ARBA" id="ARBA00022475"/>
    </source>
</evidence>
<dbReference type="SUPFAM" id="SSF52540">
    <property type="entry name" value="P-loop containing nucleoside triphosphate hydrolases"/>
    <property type="match status" value="1"/>
</dbReference>
<dbReference type="InterPro" id="IPR032807">
    <property type="entry name" value="GNVR"/>
</dbReference>
<comment type="subcellular location">
    <subcellularLocation>
        <location evidence="1">Cell membrane</location>
        <topology evidence="1">Multi-pass membrane protein</topology>
    </subcellularLocation>
</comment>
<keyword evidence="4" id="KW-0547">Nucleotide-binding</keyword>
<evidence type="ECO:0000256" key="4">
    <source>
        <dbReference type="ARBA" id="ARBA00022741"/>
    </source>
</evidence>
<dbReference type="AlphaFoldDB" id="A0A426FMU5"/>
<keyword evidence="2" id="KW-1003">Cell membrane</keyword>
<evidence type="ECO:0000256" key="10">
    <source>
        <dbReference type="SAM" id="Phobius"/>
    </source>
</evidence>
<dbReference type="Gene3D" id="3.40.50.300">
    <property type="entry name" value="P-loop containing nucleotide triphosphate hydrolases"/>
    <property type="match status" value="1"/>
</dbReference>